<dbReference type="Proteomes" id="UP000054721">
    <property type="component" value="Unassembled WGS sequence"/>
</dbReference>
<keyword evidence="2" id="KW-1185">Reference proteome</keyword>
<dbReference type="AlphaFoldDB" id="A0A0V1KHV6"/>
<reference evidence="1 2" key="1">
    <citation type="submission" date="2015-05" db="EMBL/GenBank/DDBJ databases">
        <title>Evolution of Trichinella species and genotypes.</title>
        <authorList>
            <person name="Korhonen P.K."/>
            <person name="Edoardo P."/>
            <person name="Giuseppe L.R."/>
            <person name="Gasser R.B."/>
        </authorList>
    </citation>
    <scope>NUCLEOTIDE SEQUENCE [LARGE SCALE GENOMIC DNA]</scope>
    <source>
        <strain evidence="1">ISS10</strain>
    </source>
</reference>
<proteinExistence type="predicted"/>
<gene>
    <name evidence="1" type="ORF">T02_14992</name>
</gene>
<organism evidence="1 2">
    <name type="scientific">Trichinella nativa</name>
    <dbReference type="NCBI Taxonomy" id="6335"/>
    <lineage>
        <taxon>Eukaryota</taxon>
        <taxon>Metazoa</taxon>
        <taxon>Ecdysozoa</taxon>
        <taxon>Nematoda</taxon>
        <taxon>Enoplea</taxon>
        <taxon>Dorylaimia</taxon>
        <taxon>Trichinellida</taxon>
        <taxon>Trichinellidae</taxon>
        <taxon>Trichinella</taxon>
    </lineage>
</organism>
<sequence>MSFMYVSCHQKLCPRSKIANCKKSSLCPPVQC</sequence>
<protein>
    <submittedName>
        <fullName evidence="1">Uncharacterized protein</fullName>
    </submittedName>
</protein>
<accession>A0A0V1KHV6</accession>
<dbReference type="EMBL" id="JYDW01002110">
    <property type="protein sequence ID" value="KRZ46823.1"/>
    <property type="molecule type" value="Genomic_DNA"/>
</dbReference>
<evidence type="ECO:0000313" key="2">
    <source>
        <dbReference type="Proteomes" id="UP000054721"/>
    </source>
</evidence>
<name>A0A0V1KHV6_9BILA</name>
<evidence type="ECO:0000313" key="1">
    <source>
        <dbReference type="EMBL" id="KRZ46823.1"/>
    </source>
</evidence>
<comment type="caution">
    <text evidence="1">The sequence shown here is derived from an EMBL/GenBank/DDBJ whole genome shotgun (WGS) entry which is preliminary data.</text>
</comment>